<protein>
    <submittedName>
        <fullName evidence="1">Uncharacterized protein</fullName>
    </submittedName>
</protein>
<sequence>MSYRNPRFSYVHTLRDFGDANFGVATNAYRTDAPRTRLLDDQSKVFAGQQDVLQATQFHRETGVTIPGSNPVTRFILPAHNFALDRMVQFREATDFGSLNWALVKLSDGTTPIVYIVSSGIFDLEWDAPVQQFVEAMEFLHRASFSGDDPDMGE</sequence>
<evidence type="ECO:0000313" key="1">
    <source>
        <dbReference type="EMBL" id="GAG49025.1"/>
    </source>
</evidence>
<gene>
    <name evidence="1" type="ORF">S01H1_78902</name>
</gene>
<proteinExistence type="predicted"/>
<comment type="caution">
    <text evidence="1">The sequence shown here is derived from an EMBL/GenBank/DDBJ whole genome shotgun (WGS) entry which is preliminary data.</text>
</comment>
<dbReference type="AlphaFoldDB" id="X0Y065"/>
<organism evidence="1">
    <name type="scientific">marine sediment metagenome</name>
    <dbReference type="NCBI Taxonomy" id="412755"/>
    <lineage>
        <taxon>unclassified sequences</taxon>
        <taxon>metagenomes</taxon>
        <taxon>ecological metagenomes</taxon>
    </lineage>
</organism>
<dbReference type="EMBL" id="BARS01053137">
    <property type="protein sequence ID" value="GAG49025.1"/>
    <property type="molecule type" value="Genomic_DNA"/>
</dbReference>
<feature type="non-terminal residue" evidence="1">
    <location>
        <position position="154"/>
    </location>
</feature>
<reference evidence="1" key="1">
    <citation type="journal article" date="2014" name="Front. Microbiol.">
        <title>High frequency of phylogenetically diverse reductive dehalogenase-homologous genes in deep subseafloor sedimentary metagenomes.</title>
        <authorList>
            <person name="Kawai M."/>
            <person name="Futagami T."/>
            <person name="Toyoda A."/>
            <person name="Takaki Y."/>
            <person name="Nishi S."/>
            <person name="Hori S."/>
            <person name="Arai W."/>
            <person name="Tsubouchi T."/>
            <person name="Morono Y."/>
            <person name="Uchiyama I."/>
            <person name="Ito T."/>
            <person name="Fujiyama A."/>
            <person name="Inagaki F."/>
            <person name="Takami H."/>
        </authorList>
    </citation>
    <scope>NUCLEOTIDE SEQUENCE</scope>
    <source>
        <strain evidence="1">Expedition CK06-06</strain>
    </source>
</reference>
<name>X0Y065_9ZZZZ</name>
<accession>X0Y065</accession>